<dbReference type="SUPFAM" id="SSF55073">
    <property type="entry name" value="Nucleotide cyclase"/>
    <property type="match status" value="1"/>
</dbReference>
<sequence length="603" mass="68027">MRLDNGAVPADPHPQETRRLNELRHLSILDTAPEQRFDRLTRLVSRTFDVPIVLISLVDEYRQWFKSRVGLTARETHRDLSFCAHALNEQEDLIIEDALQDPRFVSNPLVTGPPHIRFYAGALIRASNGLPLGTLCLIDDIPRRLSPHKRELLHEFATFLSHELTNDLTLNNERNDAKLRNSLDPLTHYLYPGRFMERIDEFLNDEVHADSHYSLVMVDLPNLEQVRARYGIDQATKVTIEASRRLRQSFRGHGLLFGRLGNTVMAVLFEAATPAGREQLVERAADALHGAYDHPEDPFGCAPRLNWLSDCRLFERASHIISHMQYTLEHDSVAIPAFHQIDAEHHRQDLVRSATITRLLPQAFREERIALAYQPVYALGDNSVSSLEARIGWYDTELGEVTREEIVDACERLNLTEAMDRWVLTAIAGRIAACQRKKTPCPSIAFNVSRAWCIQADFSDSVVNLLNRHGISPNTLIINLPENILAHTDTQLKRHIRSLATIGVRFSLSDFGLSHAPLFELLTLPISSVQLPRQWADKLQETQAAISSTLALAHSAQWRVVAPGIDNDTQKAQLLELGCDEGQGDVFAPALSFDDAIDLVRVT</sequence>
<comment type="caution">
    <text evidence="2">The sequence shown here is derived from an EMBL/GenBank/DDBJ whole genome shotgun (WGS) entry which is preliminary data.</text>
</comment>
<dbReference type="RefSeq" id="WP_285836055.1">
    <property type="nucleotide sequence ID" value="NZ_JAMLJI010000002.1"/>
</dbReference>
<dbReference type="Gene3D" id="3.20.20.450">
    <property type="entry name" value="EAL domain"/>
    <property type="match status" value="1"/>
</dbReference>
<reference evidence="2 3" key="1">
    <citation type="submission" date="2023-04" db="EMBL/GenBank/DDBJ databases">
        <title>A long-awaited taxogenomic arrangement of the family Halomonadaceae.</title>
        <authorList>
            <person name="De La Haba R."/>
            <person name="Chuvochina M."/>
            <person name="Wittouck S."/>
            <person name="Arahal D.R."/>
            <person name="Sanchez-Porro C."/>
            <person name="Hugenholtz P."/>
            <person name="Ventosa A."/>
        </authorList>
    </citation>
    <scope>NUCLEOTIDE SEQUENCE [LARGE SCALE GENOMIC DNA]</scope>
    <source>
        <strain evidence="2 3">DSM 22428</strain>
    </source>
</reference>
<accession>A0ABU1GSN2</accession>
<dbReference type="PROSITE" id="PS50883">
    <property type="entry name" value="EAL"/>
    <property type="match status" value="1"/>
</dbReference>
<organism evidence="2 3">
    <name type="scientific">Larsenimonas suaedae</name>
    <dbReference type="NCBI Taxonomy" id="1851019"/>
    <lineage>
        <taxon>Bacteria</taxon>
        <taxon>Pseudomonadati</taxon>
        <taxon>Pseudomonadota</taxon>
        <taxon>Gammaproteobacteria</taxon>
        <taxon>Oceanospirillales</taxon>
        <taxon>Halomonadaceae</taxon>
        <taxon>Larsenimonas</taxon>
    </lineage>
</organism>
<gene>
    <name evidence="2" type="ORF">QC825_02995</name>
</gene>
<name>A0ABU1GSN2_9GAMM</name>
<evidence type="ECO:0000313" key="2">
    <source>
        <dbReference type="EMBL" id="MDR5895043.1"/>
    </source>
</evidence>
<feature type="domain" description="EAL" evidence="1">
    <location>
        <begin position="353"/>
        <end position="603"/>
    </location>
</feature>
<dbReference type="Pfam" id="PF00563">
    <property type="entry name" value="EAL"/>
    <property type="match status" value="1"/>
</dbReference>
<dbReference type="Pfam" id="PF01590">
    <property type="entry name" value="GAF"/>
    <property type="match status" value="1"/>
</dbReference>
<keyword evidence="3" id="KW-1185">Reference proteome</keyword>
<dbReference type="PANTHER" id="PTHR43102">
    <property type="entry name" value="SLR1143 PROTEIN"/>
    <property type="match status" value="1"/>
</dbReference>
<dbReference type="EMBL" id="JARWAO010000001">
    <property type="protein sequence ID" value="MDR5895043.1"/>
    <property type="molecule type" value="Genomic_DNA"/>
</dbReference>
<evidence type="ECO:0000313" key="3">
    <source>
        <dbReference type="Proteomes" id="UP001269375"/>
    </source>
</evidence>
<dbReference type="Proteomes" id="UP001269375">
    <property type="component" value="Unassembled WGS sequence"/>
</dbReference>
<dbReference type="InterPro" id="IPR003018">
    <property type="entry name" value="GAF"/>
</dbReference>
<dbReference type="PANTHER" id="PTHR43102:SF2">
    <property type="entry name" value="GAF DOMAIN-CONTAINING PROTEIN"/>
    <property type="match status" value="1"/>
</dbReference>
<dbReference type="SUPFAM" id="SSF141868">
    <property type="entry name" value="EAL domain-like"/>
    <property type="match status" value="1"/>
</dbReference>
<dbReference type="SUPFAM" id="SSF55781">
    <property type="entry name" value="GAF domain-like"/>
    <property type="match status" value="1"/>
</dbReference>
<dbReference type="Pfam" id="PF00990">
    <property type="entry name" value="GGDEF"/>
    <property type="match status" value="1"/>
</dbReference>
<dbReference type="SMART" id="SM00052">
    <property type="entry name" value="EAL"/>
    <property type="match status" value="1"/>
</dbReference>
<dbReference type="InterPro" id="IPR043128">
    <property type="entry name" value="Rev_trsase/Diguanyl_cyclase"/>
</dbReference>
<evidence type="ECO:0000259" key="1">
    <source>
        <dbReference type="PROSITE" id="PS50883"/>
    </source>
</evidence>
<protein>
    <submittedName>
        <fullName evidence="2">Sensor domain-containing phosphodiesterase</fullName>
    </submittedName>
</protein>
<dbReference type="CDD" id="cd01948">
    <property type="entry name" value="EAL"/>
    <property type="match status" value="1"/>
</dbReference>
<dbReference type="InterPro" id="IPR035919">
    <property type="entry name" value="EAL_sf"/>
</dbReference>
<proteinExistence type="predicted"/>
<dbReference type="InterPro" id="IPR000160">
    <property type="entry name" value="GGDEF_dom"/>
</dbReference>
<dbReference type="SMART" id="SM00065">
    <property type="entry name" value="GAF"/>
    <property type="match status" value="1"/>
</dbReference>
<dbReference type="InterPro" id="IPR001633">
    <property type="entry name" value="EAL_dom"/>
</dbReference>
<dbReference type="InterPro" id="IPR029016">
    <property type="entry name" value="GAF-like_dom_sf"/>
</dbReference>
<dbReference type="InterPro" id="IPR029787">
    <property type="entry name" value="Nucleotide_cyclase"/>
</dbReference>
<dbReference type="Gene3D" id="3.30.450.40">
    <property type="match status" value="1"/>
</dbReference>
<dbReference type="Gene3D" id="3.30.70.270">
    <property type="match status" value="1"/>
</dbReference>